<feature type="domain" description="DUF4789" evidence="2">
    <location>
        <begin position="262"/>
        <end position="310"/>
    </location>
</feature>
<reference evidence="3" key="1">
    <citation type="submission" date="2022-01" db="EMBL/GenBank/DDBJ databases">
        <authorList>
            <person name="King R."/>
        </authorList>
    </citation>
    <scope>NUCLEOTIDE SEQUENCE</scope>
</reference>
<dbReference type="Proteomes" id="UP001153636">
    <property type="component" value="Chromosome 1"/>
</dbReference>
<keyword evidence="1" id="KW-0472">Membrane</keyword>
<dbReference type="PANTHER" id="PTHR21177">
    <property type="entry name" value="IP06524P-RELATED"/>
    <property type="match status" value="1"/>
</dbReference>
<dbReference type="EMBL" id="OV651813">
    <property type="protein sequence ID" value="CAH1098758.1"/>
    <property type="molecule type" value="Genomic_DNA"/>
</dbReference>
<name>A0A9P0CEU9_9CUCU</name>
<dbReference type="AlphaFoldDB" id="A0A9P0CEU9"/>
<keyword evidence="4" id="KW-1185">Reference proteome</keyword>
<protein>
    <recommendedName>
        <fullName evidence="2">DUF4789 domain-containing protein</fullName>
    </recommendedName>
</protein>
<sequence>MREIIGIWIWFFQLELILLSIVPYLKAAVVAPPWANPKLNPCASHPRGWQLLFWPPDGKCYKIFQVGHPCANGMELTPSLSKSGKNLSAECRCVPQTAQSATDGACYHLFSSGPCKPGYYFGPDTKYKSENSKRQWGTCKQMKSCSSDDTSLFWPKDGKCYQRYGRGPCPKGQLLTVEKNGKIPVCKCDDQEMENYRHVDRLCYQHYTKGPCLEKGHLYLPDKKCGCHSYLPNYHKETQQCFELGTIGPCAQGQHYILETSNDIHATCSCKPGYVQYLNSTSCYRLYTKGPCAKGQILLDPTTCIRQPCERGSLYFPDENRCHRIGSRGPCSANRVVAFDFETRPSVDGISYNGVCACANKDCEPAREYCDRTKGLVRYKGECHKMYTQGPCARGSWLVPKRNGREEVFGEGRKERMGMCECIPGYARKVRTIGNETVTLCASPAVVLAEYLNGNRTEIQVVSVS</sequence>
<accession>A0A9P0CEU9</accession>
<keyword evidence="1" id="KW-1133">Transmembrane helix</keyword>
<dbReference type="Pfam" id="PF16033">
    <property type="entry name" value="DUF4789"/>
    <property type="match status" value="2"/>
</dbReference>
<keyword evidence="1" id="KW-0812">Transmembrane</keyword>
<dbReference type="PANTHER" id="PTHR21177:SF7">
    <property type="entry name" value="GH11627P"/>
    <property type="match status" value="1"/>
</dbReference>
<evidence type="ECO:0000313" key="4">
    <source>
        <dbReference type="Proteomes" id="UP001153636"/>
    </source>
</evidence>
<evidence type="ECO:0000256" key="1">
    <source>
        <dbReference type="SAM" id="Phobius"/>
    </source>
</evidence>
<organism evidence="3 4">
    <name type="scientific">Psylliodes chrysocephalus</name>
    <dbReference type="NCBI Taxonomy" id="3402493"/>
    <lineage>
        <taxon>Eukaryota</taxon>
        <taxon>Metazoa</taxon>
        <taxon>Ecdysozoa</taxon>
        <taxon>Arthropoda</taxon>
        <taxon>Hexapoda</taxon>
        <taxon>Insecta</taxon>
        <taxon>Pterygota</taxon>
        <taxon>Neoptera</taxon>
        <taxon>Endopterygota</taxon>
        <taxon>Coleoptera</taxon>
        <taxon>Polyphaga</taxon>
        <taxon>Cucujiformia</taxon>
        <taxon>Chrysomeloidea</taxon>
        <taxon>Chrysomelidae</taxon>
        <taxon>Galerucinae</taxon>
        <taxon>Alticini</taxon>
        <taxon>Psylliodes</taxon>
    </lineage>
</organism>
<gene>
    <name evidence="3" type="ORF">PSYICH_LOCUS389</name>
</gene>
<evidence type="ECO:0000313" key="3">
    <source>
        <dbReference type="EMBL" id="CAH1098758.1"/>
    </source>
</evidence>
<evidence type="ECO:0000259" key="2">
    <source>
        <dbReference type="Pfam" id="PF16033"/>
    </source>
</evidence>
<feature type="domain" description="DUF4789" evidence="2">
    <location>
        <begin position="137"/>
        <end position="187"/>
    </location>
</feature>
<proteinExistence type="predicted"/>
<dbReference type="InterPro" id="IPR031993">
    <property type="entry name" value="DUF4789"/>
</dbReference>
<feature type="transmembrane region" description="Helical" evidence="1">
    <location>
        <begin position="7"/>
        <end position="25"/>
    </location>
</feature>
<dbReference type="OrthoDB" id="6328618at2759"/>